<organism evidence="1 2">
    <name type="scientific">Nonomuraea montanisoli</name>
    <dbReference type="NCBI Taxonomy" id="2741721"/>
    <lineage>
        <taxon>Bacteria</taxon>
        <taxon>Bacillati</taxon>
        <taxon>Actinomycetota</taxon>
        <taxon>Actinomycetes</taxon>
        <taxon>Streptosporangiales</taxon>
        <taxon>Streptosporangiaceae</taxon>
        <taxon>Nonomuraea</taxon>
    </lineage>
</organism>
<keyword evidence="1" id="KW-0808">Transferase</keyword>
<dbReference type="GO" id="GO:0008168">
    <property type="term" value="F:methyltransferase activity"/>
    <property type="evidence" value="ECO:0007669"/>
    <property type="project" value="UniProtKB-KW"/>
</dbReference>
<dbReference type="AlphaFoldDB" id="A0A7Y6IDF5"/>
<evidence type="ECO:0000313" key="1">
    <source>
        <dbReference type="EMBL" id="NUW34809.1"/>
    </source>
</evidence>
<keyword evidence="2" id="KW-1185">Reference proteome</keyword>
<reference evidence="1 2" key="1">
    <citation type="submission" date="2020-06" db="EMBL/GenBank/DDBJ databases">
        <title>Nonomuraea sp. SMC257, a novel actinomycete isolated from soil.</title>
        <authorList>
            <person name="Chanama M."/>
        </authorList>
    </citation>
    <scope>NUCLEOTIDE SEQUENCE [LARGE SCALE GENOMIC DNA]</scope>
    <source>
        <strain evidence="1 2">SMC257</strain>
    </source>
</reference>
<dbReference type="Gene3D" id="3.40.50.150">
    <property type="entry name" value="Vaccinia Virus protein VP39"/>
    <property type="match status" value="1"/>
</dbReference>
<keyword evidence="1" id="KW-0489">Methyltransferase</keyword>
<evidence type="ECO:0000313" key="2">
    <source>
        <dbReference type="Proteomes" id="UP000586042"/>
    </source>
</evidence>
<dbReference type="InterPro" id="IPR029063">
    <property type="entry name" value="SAM-dependent_MTases_sf"/>
</dbReference>
<gene>
    <name evidence="1" type="ORF">HTZ77_25750</name>
</gene>
<proteinExistence type="predicted"/>
<accession>A0A7Y6IDF5</accession>
<name>A0A7Y6IDF5_9ACTN</name>
<dbReference type="EMBL" id="JABWGN010000010">
    <property type="protein sequence ID" value="NUW34809.1"/>
    <property type="molecule type" value="Genomic_DNA"/>
</dbReference>
<dbReference type="Proteomes" id="UP000586042">
    <property type="component" value="Unassembled WGS sequence"/>
</dbReference>
<comment type="caution">
    <text evidence="1">The sequence shown here is derived from an EMBL/GenBank/DDBJ whole genome shotgun (WGS) entry which is preliminary data.</text>
</comment>
<sequence>MSEARLPPLLDHEALERSAVVANNRMNRERRLRGYDRELGLDIAAFLTSRPGARWLDLCCGTGLALFEAAHAVAGELEIVGVDLVDFFAGPSRPPRLRLTTASVTAWEPAGSFDLITSVHGLHYVGDKLGVIARAAGWLTADGLFVANFDARSIRRDNGAPAGARLTHALRAAGLDYDARTKRIRCAGRREAGLPFTFVGADDRAGPNYTGQPAVDSHYAGLAA</sequence>
<dbReference type="GO" id="GO:0032259">
    <property type="term" value="P:methylation"/>
    <property type="evidence" value="ECO:0007669"/>
    <property type="project" value="UniProtKB-KW"/>
</dbReference>
<dbReference type="SUPFAM" id="SSF53335">
    <property type="entry name" value="S-adenosyl-L-methionine-dependent methyltransferases"/>
    <property type="match status" value="1"/>
</dbReference>
<dbReference type="Pfam" id="PF13489">
    <property type="entry name" value="Methyltransf_23"/>
    <property type="match status" value="1"/>
</dbReference>
<dbReference type="CDD" id="cd02440">
    <property type="entry name" value="AdoMet_MTases"/>
    <property type="match status" value="1"/>
</dbReference>
<protein>
    <submittedName>
        <fullName evidence="1">Methyltransferase domain-containing protein</fullName>
    </submittedName>
</protein>